<sequence>VGSSLPTIVGTIFRTCSPDPETWVCFPFLGLAVSSFDWLPPVFTYYFNLLAWIAIITCI</sequence>
<keyword evidence="3" id="KW-1185">Reference proteome</keyword>
<protein>
    <submittedName>
        <fullName evidence="2">Uncharacterized protein</fullName>
    </submittedName>
</protein>
<keyword evidence="1" id="KW-0812">Transmembrane</keyword>
<dbReference type="Proteomes" id="UP000237105">
    <property type="component" value="Unassembled WGS sequence"/>
</dbReference>
<keyword evidence="1" id="KW-1133">Transmembrane helix</keyword>
<reference evidence="3" key="1">
    <citation type="submission" date="2016-06" db="EMBL/GenBank/DDBJ databases">
        <title>Parallel loss of symbiosis genes in relatives of nitrogen-fixing non-legume Parasponia.</title>
        <authorList>
            <person name="Van Velzen R."/>
            <person name="Holmer R."/>
            <person name="Bu F."/>
            <person name="Rutten L."/>
            <person name="Van Zeijl A."/>
            <person name="Liu W."/>
            <person name="Santuari L."/>
            <person name="Cao Q."/>
            <person name="Sharma T."/>
            <person name="Shen D."/>
            <person name="Roswanjaya Y."/>
            <person name="Wardhani T."/>
            <person name="Kalhor M.S."/>
            <person name="Jansen J."/>
            <person name="Van den Hoogen J."/>
            <person name="Gungor B."/>
            <person name="Hartog M."/>
            <person name="Hontelez J."/>
            <person name="Verver J."/>
            <person name="Yang W.-C."/>
            <person name="Schijlen E."/>
            <person name="Repin R."/>
            <person name="Schilthuizen M."/>
            <person name="Schranz E."/>
            <person name="Heidstra R."/>
            <person name="Miyata K."/>
            <person name="Fedorova E."/>
            <person name="Kohlen W."/>
            <person name="Bisseling T."/>
            <person name="Smit S."/>
            <person name="Geurts R."/>
        </authorList>
    </citation>
    <scope>NUCLEOTIDE SEQUENCE [LARGE SCALE GENOMIC DNA]</scope>
    <source>
        <strain evidence="3">cv. WU1-14</strain>
    </source>
</reference>
<accession>A0A2P5D4U2</accession>
<feature type="transmembrane region" description="Helical" evidence="1">
    <location>
        <begin position="38"/>
        <end position="58"/>
    </location>
</feature>
<feature type="non-terminal residue" evidence="2">
    <location>
        <position position="1"/>
    </location>
</feature>
<evidence type="ECO:0000256" key="1">
    <source>
        <dbReference type="SAM" id="Phobius"/>
    </source>
</evidence>
<gene>
    <name evidence="2" type="ORF">PanWU01x14_096170</name>
</gene>
<comment type="caution">
    <text evidence="2">The sequence shown here is derived from an EMBL/GenBank/DDBJ whole genome shotgun (WGS) entry which is preliminary data.</text>
</comment>
<proteinExistence type="predicted"/>
<dbReference type="EMBL" id="JXTB01000064">
    <property type="protein sequence ID" value="PON68297.1"/>
    <property type="molecule type" value="Genomic_DNA"/>
</dbReference>
<organism evidence="2 3">
    <name type="scientific">Parasponia andersonii</name>
    <name type="common">Sponia andersonii</name>
    <dbReference type="NCBI Taxonomy" id="3476"/>
    <lineage>
        <taxon>Eukaryota</taxon>
        <taxon>Viridiplantae</taxon>
        <taxon>Streptophyta</taxon>
        <taxon>Embryophyta</taxon>
        <taxon>Tracheophyta</taxon>
        <taxon>Spermatophyta</taxon>
        <taxon>Magnoliopsida</taxon>
        <taxon>eudicotyledons</taxon>
        <taxon>Gunneridae</taxon>
        <taxon>Pentapetalae</taxon>
        <taxon>rosids</taxon>
        <taxon>fabids</taxon>
        <taxon>Rosales</taxon>
        <taxon>Cannabaceae</taxon>
        <taxon>Parasponia</taxon>
    </lineage>
</organism>
<name>A0A2P5D4U2_PARAD</name>
<evidence type="ECO:0000313" key="2">
    <source>
        <dbReference type="EMBL" id="PON68297.1"/>
    </source>
</evidence>
<dbReference type="AlphaFoldDB" id="A0A2P5D4U2"/>
<evidence type="ECO:0000313" key="3">
    <source>
        <dbReference type="Proteomes" id="UP000237105"/>
    </source>
</evidence>
<keyword evidence="1" id="KW-0472">Membrane</keyword>